<reference evidence="2 3" key="1">
    <citation type="journal article" date="2020" name="Cell">
        <title>Large-Scale Comparative Analyses of Tick Genomes Elucidate Their Genetic Diversity and Vector Capacities.</title>
        <authorList>
            <consortium name="Tick Genome and Microbiome Consortium (TIGMIC)"/>
            <person name="Jia N."/>
            <person name="Wang J."/>
            <person name="Shi W."/>
            <person name="Du L."/>
            <person name="Sun Y."/>
            <person name="Zhan W."/>
            <person name="Jiang J.F."/>
            <person name="Wang Q."/>
            <person name="Zhang B."/>
            <person name="Ji P."/>
            <person name="Bell-Sakyi L."/>
            <person name="Cui X.M."/>
            <person name="Yuan T.T."/>
            <person name="Jiang B.G."/>
            <person name="Yang W.F."/>
            <person name="Lam T.T."/>
            <person name="Chang Q.C."/>
            <person name="Ding S.J."/>
            <person name="Wang X.J."/>
            <person name="Zhu J.G."/>
            <person name="Ruan X.D."/>
            <person name="Zhao L."/>
            <person name="Wei J.T."/>
            <person name="Ye R.Z."/>
            <person name="Que T.C."/>
            <person name="Du C.H."/>
            <person name="Zhou Y.H."/>
            <person name="Cheng J.X."/>
            <person name="Dai P.F."/>
            <person name="Guo W.B."/>
            <person name="Han X.H."/>
            <person name="Huang E.J."/>
            <person name="Li L.F."/>
            <person name="Wei W."/>
            <person name="Gao Y.C."/>
            <person name="Liu J.Z."/>
            <person name="Shao H.Z."/>
            <person name="Wang X."/>
            <person name="Wang C.C."/>
            <person name="Yang T.C."/>
            <person name="Huo Q.B."/>
            <person name="Li W."/>
            <person name="Chen H.Y."/>
            <person name="Chen S.E."/>
            <person name="Zhou L.G."/>
            <person name="Ni X.B."/>
            <person name="Tian J.H."/>
            <person name="Sheng Y."/>
            <person name="Liu T."/>
            <person name="Pan Y.S."/>
            <person name="Xia L.Y."/>
            <person name="Li J."/>
            <person name="Zhao F."/>
            <person name="Cao W.C."/>
        </authorList>
    </citation>
    <scope>NUCLEOTIDE SEQUENCE [LARGE SCALE GENOMIC DNA]</scope>
    <source>
        <strain evidence="2">HaeL-2018</strain>
    </source>
</reference>
<comment type="caution">
    <text evidence="2">The sequence shown here is derived from an EMBL/GenBank/DDBJ whole genome shotgun (WGS) entry which is preliminary data.</text>
</comment>
<feature type="domain" description="Mutator-like transposase" evidence="1">
    <location>
        <begin position="11"/>
        <end position="148"/>
    </location>
</feature>
<dbReference type="Proteomes" id="UP000821853">
    <property type="component" value="Chromosome 10"/>
</dbReference>
<dbReference type="VEuPathDB" id="VectorBase:HLOH_040439"/>
<dbReference type="OrthoDB" id="6434791at2759"/>
<name>A0A9J6FN56_HAELO</name>
<evidence type="ECO:0000259" key="1">
    <source>
        <dbReference type="Pfam" id="PF20700"/>
    </source>
</evidence>
<evidence type="ECO:0000313" key="3">
    <source>
        <dbReference type="Proteomes" id="UP000821853"/>
    </source>
</evidence>
<gene>
    <name evidence="2" type="ORF">HPB48_007002</name>
</gene>
<dbReference type="InterPro" id="IPR049012">
    <property type="entry name" value="Mutator_transp_dom"/>
</dbReference>
<keyword evidence="3" id="KW-1185">Reference proteome</keyword>
<accession>A0A9J6FN56</accession>
<dbReference type="AlphaFoldDB" id="A0A9J6FN56"/>
<dbReference type="Pfam" id="PF20700">
    <property type="entry name" value="Mutator"/>
    <property type="match status" value="1"/>
</dbReference>
<organism evidence="2 3">
    <name type="scientific">Haemaphysalis longicornis</name>
    <name type="common">Bush tick</name>
    <dbReference type="NCBI Taxonomy" id="44386"/>
    <lineage>
        <taxon>Eukaryota</taxon>
        <taxon>Metazoa</taxon>
        <taxon>Ecdysozoa</taxon>
        <taxon>Arthropoda</taxon>
        <taxon>Chelicerata</taxon>
        <taxon>Arachnida</taxon>
        <taxon>Acari</taxon>
        <taxon>Parasitiformes</taxon>
        <taxon>Ixodida</taxon>
        <taxon>Ixodoidea</taxon>
        <taxon>Ixodidae</taxon>
        <taxon>Haemaphysalinae</taxon>
        <taxon>Haemaphysalis</taxon>
    </lineage>
</organism>
<evidence type="ECO:0000313" key="2">
    <source>
        <dbReference type="EMBL" id="KAH9364271.1"/>
    </source>
</evidence>
<sequence>MRGLSYEEWIVNHLCQKNSTKKAGEMEVEAALILFQRSWELHKLRYTTVLSDGDCRTYPALKEADVYGFIKVTKEERVNHVQKRMGTQLRNLPKQRPAGCESLSGRGRLTGDLVNKLTSYYGWAIKSHKGDVPALHNAVMATYHHVTSNALQVLTRGAARTLPRPGVSRPPNTATTCRRMSVRPCFQCTNAWRTRSCWSGASEARLRTVMKVSTL</sequence>
<dbReference type="EMBL" id="JABSTR010000002">
    <property type="protein sequence ID" value="KAH9364271.1"/>
    <property type="molecule type" value="Genomic_DNA"/>
</dbReference>
<protein>
    <recommendedName>
        <fullName evidence="1">Mutator-like transposase domain-containing protein</fullName>
    </recommendedName>
</protein>
<dbReference type="OMA" id="TEECHAN"/>
<proteinExistence type="predicted"/>